<dbReference type="AlphaFoldDB" id="A0A5N5LNP7"/>
<dbReference type="PANTHER" id="PTHR48410:SF1">
    <property type="entry name" value="GLYCOSYLINOSITOL PHOSPHORYLCERAMIDE MANNOSYL TRANSFERASE 1"/>
    <property type="match status" value="1"/>
</dbReference>
<feature type="domain" description="Glycosyl transferase 64" evidence="4">
    <location>
        <begin position="70"/>
        <end position="201"/>
    </location>
</feature>
<evidence type="ECO:0000256" key="1">
    <source>
        <dbReference type="ARBA" id="ARBA00008700"/>
    </source>
</evidence>
<dbReference type="InterPro" id="IPR015338">
    <property type="entry name" value="GT64_dom"/>
</dbReference>
<organism evidence="5 6">
    <name type="scientific">Salix brachista</name>
    <dbReference type="NCBI Taxonomy" id="2182728"/>
    <lineage>
        <taxon>Eukaryota</taxon>
        <taxon>Viridiplantae</taxon>
        <taxon>Streptophyta</taxon>
        <taxon>Embryophyta</taxon>
        <taxon>Tracheophyta</taxon>
        <taxon>Spermatophyta</taxon>
        <taxon>Magnoliopsida</taxon>
        <taxon>eudicotyledons</taxon>
        <taxon>Gunneridae</taxon>
        <taxon>Pentapetalae</taxon>
        <taxon>rosids</taxon>
        <taxon>fabids</taxon>
        <taxon>Malpighiales</taxon>
        <taxon>Salicaceae</taxon>
        <taxon>Saliceae</taxon>
        <taxon>Salix</taxon>
    </lineage>
</organism>
<name>A0A5N5LNP7_9ROSI</name>
<evidence type="ECO:0000256" key="3">
    <source>
        <dbReference type="ARBA" id="ARBA00023157"/>
    </source>
</evidence>
<gene>
    <name evidence="5" type="ORF">DKX38_012455</name>
</gene>
<dbReference type="Pfam" id="PF09258">
    <property type="entry name" value="Glyco_transf_64"/>
    <property type="match status" value="2"/>
</dbReference>
<reference evidence="6" key="1">
    <citation type="journal article" date="2019" name="Gigascience">
        <title>De novo genome assembly of the endangered Acer yangbiense, a plant species with extremely small populations endemic to Yunnan Province, China.</title>
        <authorList>
            <person name="Yang J."/>
            <person name="Wariss H.M."/>
            <person name="Tao L."/>
            <person name="Zhang R."/>
            <person name="Yun Q."/>
            <person name="Hollingsworth P."/>
            <person name="Dao Z."/>
            <person name="Luo G."/>
            <person name="Guo H."/>
            <person name="Ma Y."/>
            <person name="Sun W."/>
        </authorList>
    </citation>
    <scope>NUCLEOTIDE SEQUENCE [LARGE SCALE GENOMIC DNA]</scope>
    <source>
        <strain evidence="6">cv. br00</strain>
    </source>
</reference>
<feature type="domain" description="Glycosyl transferase 64" evidence="4">
    <location>
        <begin position="242"/>
        <end position="361"/>
    </location>
</feature>
<dbReference type="GO" id="GO:0016020">
    <property type="term" value="C:membrane"/>
    <property type="evidence" value="ECO:0007669"/>
    <property type="project" value="InterPro"/>
</dbReference>
<dbReference type="PANTHER" id="PTHR48410">
    <property type="entry name" value="GLYCOSYLINOSITOL PHOSPHORYLCERAMIDE MANNOSYL TRANSFERASE 1"/>
    <property type="match status" value="1"/>
</dbReference>
<evidence type="ECO:0000313" key="5">
    <source>
        <dbReference type="EMBL" id="KAB5544343.1"/>
    </source>
</evidence>
<evidence type="ECO:0000259" key="4">
    <source>
        <dbReference type="Pfam" id="PF09258"/>
    </source>
</evidence>
<evidence type="ECO:0000313" key="6">
    <source>
        <dbReference type="Proteomes" id="UP000326939"/>
    </source>
</evidence>
<protein>
    <recommendedName>
        <fullName evidence="4">Glycosyl transferase 64 domain-containing protein</fullName>
    </recommendedName>
</protein>
<keyword evidence="6" id="KW-1185">Reference proteome</keyword>
<dbReference type="Gene3D" id="3.90.550.10">
    <property type="entry name" value="Spore Coat Polysaccharide Biosynthesis Protein SpsA, Chain A"/>
    <property type="match status" value="1"/>
</dbReference>
<comment type="caution">
    <text evidence="5">The sequence shown here is derived from an EMBL/GenBank/DDBJ whole genome shotgun (WGS) entry which is preliminary data.</text>
</comment>
<sequence length="370" mass="41860">MRGTLLANRRGIQRFRQIAITAVKSSNIKLLLFCCIALTLVMAATRASDFMGWTNPSDSLDQFLPPGKGYAIVMNTWKRYDLLKQSISHYSSCPGLESIHIVWSEPNPPSDSLSKFLNHVIESKTKGMKKVELSFDINTEDSLNNRFKEIPGLKTDAVFSIDDDVIFPCSSVEFAFKVWQSAPDAMVGFVPRAHWVDKTVGAFLKIFPLHILFCPSLSTLLSICYDNYVWDTDEIALSDLGKKDYYTYGGWWSVWCTGTYSMVLSKAAFFHKKYLRMYTNEMPVSIKEFVTKNRNCEDIAMSFLVANATGAPPIWVKGKIFEIGSTGISSLGGHVERRTRCINRFAAEFGRMPLVPTTAKAVDSRYTWFW</sequence>
<dbReference type="InterPro" id="IPR053318">
    <property type="entry name" value="GT64"/>
</dbReference>
<dbReference type="GO" id="GO:0016757">
    <property type="term" value="F:glycosyltransferase activity"/>
    <property type="evidence" value="ECO:0007669"/>
    <property type="project" value="InterPro"/>
</dbReference>
<evidence type="ECO:0000256" key="2">
    <source>
        <dbReference type="ARBA" id="ARBA00022679"/>
    </source>
</evidence>
<keyword evidence="3" id="KW-1015">Disulfide bond</keyword>
<keyword evidence="2" id="KW-0808">Transferase</keyword>
<comment type="similarity">
    <text evidence="1">Belongs to the glycosyltransferase 64 family.</text>
</comment>
<dbReference type="SUPFAM" id="SSF53448">
    <property type="entry name" value="Nucleotide-diphospho-sugar transferases"/>
    <property type="match status" value="1"/>
</dbReference>
<dbReference type="EMBL" id="VDCV01000008">
    <property type="protein sequence ID" value="KAB5544343.1"/>
    <property type="molecule type" value="Genomic_DNA"/>
</dbReference>
<dbReference type="Proteomes" id="UP000326939">
    <property type="component" value="Chromosome 8"/>
</dbReference>
<proteinExistence type="inferred from homology"/>
<accession>A0A5N5LNP7</accession>
<dbReference type="InterPro" id="IPR029044">
    <property type="entry name" value="Nucleotide-diphossugar_trans"/>
</dbReference>